<evidence type="ECO:0000313" key="15">
    <source>
        <dbReference type="Proteomes" id="UP000034680"/>
    </source>
</evidence>
<dbReference type="InterPro" id="IPR011150">
    <property type="entry name" value="Cutinase_monf"/>
</dbReference>
<evidence type="ECO:0000256" key="6">
    <source>
        <dbReference type="ARBA" id="ARBA00022729"/>
    </source>
</evidence>
<feature type="compositionally biased region" description="Gly residues" evidence="13">
    <location>
        <begin position="51"/>
        <end position="75"/>
    </location>
</feature>
<evidence type="ECO:0000256" key="2">
    <source>
        <dbReference type="ARBA" id="ARBA00007534"/>
    </source>
</evidence>
<dbReference type="EMBL" id="LCUC01000021">
    <property type="protein sequence ID" value="KKY39305.1"/>
    <property type="molecule type" value="Genomic_DNA"/>
</dbReference>
<dbReference type="Gene3D" id="3.40.50.1820">
    <property type="entry name" value="alpha/beta hydrolase"/>
    <property type="match status" value="1"/>
</dbReference>
<comment type="catalytic activity">
    <reaction evidence="9 12">
        <text>cutin + H2O = cutin monomers.</text>
        <dbReference type="EC" id="3.1.1.74"/>
    </reaction>
</comment>
<evidence type="ECO:0000256" key="7">
    <source>
        <dbReference type="ARBA" id="ARBA00022801"/>
    </source>
</evidence>
<keyword evidence="4 12" id="KW-0719">Serine esterase</keyword>
<dbReference type="Pfam" id="PF01083">
    <property type="entry name" value="Cutinase"/>
    <property type="match status" value="1"/>
</dbReference>
<evidence type="ECO:0000256" key="1">
    <source>
        <dbReference type="ARBA" id="ARBA00004613"/>
    </source>
</evidence>
<feature type="compositionally biased region" description="Low complexity" evidence="13">
    <location>
        <begin position="108"/>
        <end position="118"/>
    </location>
</feature>
<dbReference type="GO" id="GO:0005576">
    <property type="term" value="C:extracellular region"/>
    <property type="evidence" value="ECO:0007669"/>
    <property type="project" value="UniProtKB-SubCell"/>
</dbReference>
<evidence type="ECO:0000256" key="5">
    <source>
        <dbReference type="ARBA" id="ARBA00022525"/>
    </source>
</evidence>
<feature type="compositionally biased region" description="Gly residues" evidence="13">
    <location>
        <begin position="85"/>
        <end position="107"/>
    </location>
</feature>
<organism evidence="14 15">
    <name type="scientific">Diaporthe ampelina</name>
    <dbReference type="NCBI Taxonomy" id="1214573"/>
    <lineage>
        <taxon>Eukaryota</taxon>
        <taxon>Fungi</taxon>
        <taxon>Dikarya</taxon>
        <taxon>Ascomycota</taxon>
        <taxon>Pezizomycotina</taxon>
        <taxon>Sordariomycetes</taxon>
        <taxon>Sordariomycetidae</taxon>
        <taxon>Diaporthales</taxon>
        <taxon>Diaporthaceae</taxon>
        <taxon>Diaporthe</taxon>
    </lineage>
</organism>
<protein>
    <recommendedName>
        <fullName evidence="3 12">Cutinase</fullName>
        <ecNumber evidence="3 12">3.1.1.74</ecNumber>
    </recommendedName>
</protein>
<keyword evidence="5 12" id="KW-0964">Secreted</keyword>
<feature type="active site" description="Proton donor/acceptor" evidence="10">
    <location>
        <position position="426"/>
    </location>
</feature>
<dbReference type="PROSITE" id="PS00155">
    <property type="entry name" value="CUTINASE_1"/>
    <property type="match status" value="1"/>
</dbReference>
<proteinExistence type="inferred from homology"/>
<feature type="compositionally biased region" description="Gly residues" evidence="13">
    <location>
        <begin position="153"/>
        <end position="192"/>
    </location>
</feature>
<comment type="similarity">
    <text evidence="2 12">Belongs to the cutinase family.</text>
</comment>
<reference evidence="14 15" key="1">
    <citation type="submission" date="2015-05" db="EMBL/GenBank/DDBJ databases">
        <title>Distinctive expansion of gene families associated with plant cell wall degradation and secondary metabolism in the genomes of grapevine trunk pathogens.</title>
        <authorList>
            <person name="Lawrence D.P."/>
            <person name="Travadon R."/>
            <person name="Rolshausen P.E."/>
            <person name="Baumgartner K."/>
        </authorList>
    </citation>
    <scope>NUCLEOTIDE SEQUENCE [LARGE SCALE GENOMIC DNA]</scope>
    <source>
        <strain evidence="14">DA912</strain>
    </source>
</reference>
<dbReference type="Proteomes" id="UP000034680">
    <property type="component" value="Unassembled WGS sequence"/>
</dbReference>
<accession>A0A0G2IG14</accession>
<feature type="disulfide bond" evidence="11">
    <location>
        <begin position="398"/>
        <end position="405"/>
    </location>
</feature>
<dbReference type="PANTHER" id="PTHR48250">
    <property type="entry name" value="CUTINASE 2-RELATED"/>
    <property type="match status" value="1"/>
</dbReference>
<sequence>MHYQALLVVYFSAAAAGLPLFGTGTSTSGGFPGLGGAGTGSGTPSLPSGIPGLGSGTGTGTSGGFPGLGGAGTGSGIPSLPSGIPGLGSGTGTGTSGGFPGLGGASTGSGIPSLPSGIPGLGSGTGTGTSGGFPGLGGAGTGSGIPSLPSGIPGLGSGTGTGTSGGFPGLSTGTGTGTSGGFPGLGGAGTGSGLPSLPSGIPGLGSGTGTSGGFPGLGGDGTGSATPSLPTGIPGLGGDSTGSDAAADTSASTNTAAAAAGCKAVTVIFARGTTETGTLGNLVGPTLDKAVASALNNNAVVTGVAYAASAAGIAGEVSPQGGAGTQAMVKAVQDALSSCPDTQIVLSGYSQGAMLVHNTMSNLDATASGKVKAAVTFGDPFVGQAVKGLPDGAFKSFCASADTVCAAGVGTSPSSGGTQSGSTTGHLGYGSDTTAAATFIKGKVTV</sequence>
<evidence type="ECO:0000256" key="12">
    <source>
        <dbReference type="RuleBase" id="RU361263"/>
    </source>
</evidence>
<dbReference type="GO" id="GO:0050525">
    <property type="term" value="F:cutinase activity"/>
    <property type="evidence" value="ECO:0007669"/>
    <property type="project" value="UniProtKB-UniRule"/>
</dbReference>
<keyword evidence="7 12" id="KW-0378">Hydrolase</keyword>
<dbReference type="PANTHER" id="PTHR48250:SF2">
    <property type="entry name" value="CUTINASE"/>
    <property type="match status" value="1"/>
</dbReference>
<keyword evidence="15" id="KW-1185">Reference proteome</keyword>
<feature type="compositionally biased region" description="Gly residues" evidence="13">
    <location>
        <begin position="202"/>
        <end position="222"/>
    </location>
</feature>
<feature type="disulfide bond" evidence="11">
    <location>
        <begin position="262"/>
        <end position="339"/>
    </location>
</feature>
<feature type="active site" description="Nucleophile" evidence="10">
    <location>
        <position position="350"/>
    </location>
</feature>
<evidence type="ECO:0000256" key="13">
    <source>
        <dbReference type="SAM" id="MobiDB-lite"/>
    </source>
</evidence>
<comment type="caution">
    <text evidence="14">The sequence shown here is derived from an EMBL/GenBank/DDBJ whole genome shotgun (WGS) entry which is preliminary data.</text>
</comment>
<feature type="signal peptide" evidence="12">
    <location>
        <begin position="1"/>
        <end position="17"/>
    </location>
</feature>
<evidence type="ECO:0000256" key="3">
    <source>
        <dbReference type="ARBA" id="ARBA00013095"/>
    </source>
</evidence>
<evidence type="ECO:0000256" key="8">
    <source>
        <dbReference type="ARBA" id="ARBA00023157"/>
    </source>
</evidence>
<dbReference type="SMART" id="SM01110">
    <property type="entry name" value="Cutinase"/>
    <property type="match status" value="1"/>
</dbReference>
<dbReference type="SUPFAM" id="SSF53474">
    <property type="entry name" value="alpha/beta-Hydrolases"/>
    <property type="match status" value="1"/>
</dbReference>
<gene>
    <name evidence="14" type="ORF">UCDDA912_g00658</name>
</gene>
<feature type="region of interest" description="Disordered" evidence="13">
    <location>
        <begin position="32"/>
        <end position="248"/>
    </location>
</feature>
<comment type="function">
    <text evidence="12">Catalyzes the hydrolysis of complex carboxylic polyesters found in the cell wall of plants. Degrades cutin, a macromolecule that forms the structure of the plant cuticle.</text>
</comment>
<dbReference type="InterPro" id="IPR029058">
    <property type="entry name" value="AB_hydrolase_fold"/>
</dbReference>
<evidence type="ECO:0000256" key="4">
    <source>
        <dbReference type="ARBA" id="ARBA00022487"/>
    </source>
</evidence>
<comment type="subcellular location">
    <subcellularLocation>
        <location evidence="1 12">Secreted</location>
    </subcellularLocation>
</comment>
<dbReference type="OrthoDB" id="6020543at2759"/>
<feature type="chain" id="PRO_5005117745" description="Cutinase" evidence="12">
    <location>
        <begin position="18"/>
        <end position="446"/>
    </location>
</feature>
<dbReference type="PRINTS" id="PR00129">
    <property type="entry name" value="CUTINASE"/>
</dbReference>
<dbReference type="AlphaFoldDB" id="A0A0G2IG14"/>
<feature type="compositionally biased region" description="Gly residues" evidence="13">
    <location>
        <begin position="119"/>
        <end position="143"/>
    </location>
</feature>
<dbReference type="InterPro" id="IPR000675">
    <property type="entry name" value="Cutinase/axe"/>
</dbReference>
<evidence type="ECO:0000313" key="14">
    <source>
        <dbReference type="EMBL" id="KKY39305.1"/>
    </source>
</evidence>
<keyword evidence="6 12" id="KW-0732">Signal</keyword>
<evidence type="ECO:0000256" key="11">
    <source>
        <dbReference type="PIRSR" id="PIRSR611150-2"/>
    </source>
</evidence>
<keyword evidence="8 11" id="KW-1015">Disulfide bond</keyword>
<evidence type="ECO:0000256" key="9">
    <source>
        <dbReference type="ARBA" id="ARBA00034045"/>
    </source>
</evidence>
<name>A0A0G2IG14_9PEZI</name>
<feature type="active site" evidence="10">
    <location>
        <position position="402"/>
    </location>
</feature>
<dbReference type="EC" id="3.1.1.74" evidence="3 12"/>
<feature type="compositionally biased region" description="Gly residues" evidence="13">
    <location>
        <begin position="32"/>
        <end position="41"/>
    </location>
</feature>
<dbReference type="InterPro" id="IPR043580">
    <property type="entry name" value="CUTINASE_1"/>
</dbReference>
<evidence type="ECO:0000256" key="10">
    <source>
        <dbReference type="PIRSR" id="PIRSR611150-1"/>
    </source>
</evidence>
<dbReference type="GO" id="GO:0016052">
    <property type="term" value="P:carbohydrate catabolic process"/>
    <property type="evidence" value="ECO:0007669"/>
    <property type="project" value="TreeGrafter"/>
</dbReference>
<reference evidence="14 15" key="2">
    <citation type="submission" date="2015-05" db="EMBL/GenBank/DDBJ databases">
        <authorList>
            <person name="Morales-Cruz A."/>
            <person name="Amrine K.C."/>
            <person name="Cantu D."/>
        </authorList>
    </citation>
    <scope>NUCLEOTIDE SEQUENCE [LARGE SCALE GENOMIC DNA]</scope>
    <source>
        <strain evidence="14">DA912</strain>
    </source>
</reference>